<dbReference type="OrthoDB" id="1446228at2"/>
<protein>
    <submittedName>
        <fullName evidence="1">Uncharacterized protein</fullName>
    </submittedName>
</protein>
<evidence type="ECO:0000313" key="1">
    <source>
        <dbReference type="EMBL" id="RRA96047.1"/>
    </source>
</evidence>
<gene>
    <name evidence="1" type="ORF">EG242_03940</name>
</gene>
<proteinExistence type="predicted"/>
<evidence type="ECO:0000313" key="2">
    <source>
        <dbReference type="Proteomes" id="UP000268372"/>
    </source>
</evidence>
<accession>A0A3P1B4I7</accession>
<dbReference type="AlphaFoldDB" id="A0A3P1B4I7"/>
<name>A0A3P1B4I7_9FLAO</name>
<sequence length="173" mass="19364">MKKIFLLGIVGFVFASCVTDDGGCGCVTPPGPDERLIVSLKNENGDNLLLPTTFGYVSEEQLTFYLLTAEHTINLTQAQRNNSIIDEYISDTDGLIIKSISLSYSWYMKNNNGTKEGRYVIDYNGLYPNDTIFTKYSVTEWKESDKLLEVKVNGVLQQTDSLNDIDKGIIIVK</sequence>
<dbReference type="Proteomes" id="UP000268372">
    <property type="component" value="Unassembled WGS sequence"/>
</dbReference>
<dbReference type="EMBL" id="RQTJ01000005">
    <property type="protein sequence ID" value="RRA96047.1"/>
    <property type="molecule type" value="Genomic_DNA"/>
</dbReference>
<keyword evidence="2" id="KW-1185">Reference proteome</keyword>
<dbReference type="RefSeq" id="WP_124898608.1">
    <property type="nucleotide sequence ID" value="NZ_RQTJ01000005.1"/>
</dbReference>
<dbReference type="PROSITE" id="PS51257">
    <property type="entry name" value="PROKAR_LIPOPROTEIN"/>
    <property type="match status" value="1"/>
</dbReference>
<comment type="caution">
    <text evidence="1">The sequence shown here is derived from an EMBL/GenBank/DDBJ whole genome shotgun (WGS) entry which is preliminary data.</text>
</comment>
<reference evidence="1 2" key="1">
    <citation type="submission" date="2018-11" db="EMBL/GenBank/DDBJ databases">
        <title>Flavobacterium sp. nov., YIM 102796 draft genome.</title>
        <authorList>
            <person name="Li G."/>
            <person name="Jiang Y."/>
        </authorList>
    </citation>
    <scope>NUCLEOTIDE SEQUENCE [LARGE SCALE GENOMIC DNA]</scope>
    <source>
        <strain evidence="1 2">YIM 102796</strain>
    </source>
</reference>
<organism evidence="1 2">
    <name type="scientific">Paenimyroides viscosum</name>
    <dbReference type="NCBI Taxonomy" id="2488729"/>
    <lineage>
        <taxon>Bacteria</taxon>
        <taxon>Pseudomonadati</taxon>
        <taxon>Bacteroidota</taxon>
        <taxon>Flavobacteriia</taxon>
        <taxon>Flavobacteriales</taxon>
        <taxon>Flavobacteriaceae</taxon>
        <taxon>Paenimyroides</taxon>
    </lineage>
</organism>